<keyword evidence="2" id="KW-1185">Reference proteome</keyword>
<accession>A0A2I0U4T5</accession>
<name>A0A2I0U4T5_LIMLA</name>
<dbReference type="EMBL" id="KZ506166">
    <property type="protein sequence ID" value="PKU41088.1"/>
    <property type="molecule type" value="Genomic_DNA"/>
</dbReference>
<dbReference type="Proteomes" id="UP000233556">
    <property type="component" value="Unassembled WGS sequence"/>
</dbReference>
<dbReference type="PRINTS" id="PR01345">
    <property type="entry name" value="CERVTRCPTASE"/>
</dbReference>
<gene>
    <name evidence="1" type="ORF">llap_8599</name>
</gene>
<proteinExistence type="predicted"/>
<evidence type="ECO:0000313" key="2">
    <source>
        <dbReference type="Proteomes" id="UP000233556"/>
    </source>
</evidence>
<reference evidence="2" key="2">
    <citation type="submission" date="2017-12" db="EMBL/GenBank/DDBJ databases">
        <title>Genome sequence of the Bar-tailed Godwit (Limosa lapponica baueri).</title>
        <authorList>
            <person name="Lima N.C.B."/>
            <person name="Parody-Merino A.M."/>
            <person name="Battley P.F."/>
            <person name="Fidler A.E."/>
            <person name="Prosdocimi F."/>
        </authorList>
    </citation>
    <scope>NUCLEOTIDE SEQUENCE [LARGE SCALE GENOMIC DNA]</scope>
</reference>
<organism evidence="1 2">
    <name type="scientific">Limosa lapponica baueri</name>
    <dbReference type="NCBI Taxonomy" id="1758121"/>
    <lineage>
        <taxon>Eukaryota</taxon>
        <taxon>Metazoa</taxon>
        <taxon>Chordata</taxon>
        <taxon>Craniata</taxon>
        <taxon>Vertebrata</taxon>
        <taxon>Euteleostomi</taxon>
        <taxon>Archelosauria</taxon>
        <taxon>Archosauria</taxon>
        <taxon>Dinosauria</taxon>
        <taxon>Saurischia</taxon>
        <taxon>Theropoda</taxon>
        <taxon>Coelurosauria</taxon>
        <taxon>Aves</taxon>
        <taxon>Neognathae</taxon>
        <taxon>Neoaves</taxon>
        <taxon>Charadriiformes</taxon>
        <taxon>Scolopacidae</taxon>
        <taxon>Limosa</taxon>
    </lineage>
</organism>
<reference evidence="2" key="1">
    <citation type="submission" date="2017-11" db="EMBL/GenBank/DDBJ databases">
        <authorList>
            <person name="Lima N.C."/>
            <person name="Parody-Merino A.M."/>
            <person name="Battley P.F."/>
            <person name="Fidler A.E."/>
            <person name="Prosdocimi F."/>
        </authorList>
    </citation>
    <scope>NUCLEOTIDE SEQUENCE [LARGE SCALE GENOMIC DNA]</scope>
</reference>
<protein>
    <recommendedName>
        <fullName evidence="3">Rna-directed dna polymerase from mobile element jockey-like</fullName>
    </recommendedName>
</protein>
<dbReference type="OrthoDB" id="9036313at2759"/>
<sequence length="154" mass="17630">MLEGRGAIQRDLDRLERWGHANRMNFKQAKCRVLHLGHGNTRHKYRLGREWMESSPEEKDLGVLMDEKLNMSRQCARAAQKANHILGCIKRSMISREFFNTVIGDDSNAFIPNMLSVFRGPDFTICLTHIPQDCELHQCMTTAAQTASNLDITN</sequence>
<dbReference type="PANTHER" id="PTHR33332">
    <property type="entry name" value="REVERSE TRANSCRIPTASE DOMAIN-CONTAINING PROTEIN"/>
    <property type="match status" value="1"/>
</dbReference>
<evidence type="ECO:0008006" key="3">
    <source>
        <dbReference type="Google" id="ProtNLM"/>
    </source>
</evidence>
<dbReference type="AlphaFoldDB" id="A0A2I0U4T5"/>
<evidence type="ECO:0000313" key="1">
    <source>
        <dbReference type="EMBL" id="PKU41088.1"/>
    </source>
</evidence>